<dbReference type="RefSeq" id="WP_121875546.1">
    <property type="nucleotide sequence ID" value="NZ_REFJ01000001.1"/>
</dbReference>
<name>A0A3M0AEU0_9GAMM</name>
<proteinExistence type="predicted"/>
<reference evidence="1 2" key="1">
    <citation type="submission" date="2018-10" db="EMBL/GenBank/DDBJ databases">
        <title>Genomic Encyclopedia of Type Strains, Phase IV (KMG-IV): sequencing the most valuable type-strain genomes for metagenomic binning, comparative biology and taxonomic classification.</title>
        <authorList>
            <person name="Goeker M."/>
        </authorList>
    </citation>
    <scope>NUCLEOTIDE SEQUENCE [LARGE SCALE GENOMIC DNA]</scope>
    <source>
        <strain evidence="1 2">DSM 25080</strain>
    </source>
</reference>
<keyword evidence="2" id="KW-1185">Reference proteome</keyword>
<dbReference type="AlphaFoldDB" id="A0A3M0AEU0"/>
<evidence type="ECO:0000313" key="2">
    <source>
        <dbReference type="Proteomes" id="UP000267187"/>
    </source>
</evidence>
<dbReference type="InterPro" id="IPR007435">
    <property type="entry name" value="DUF484"/>
</dbReference>
<dbReference type="EMBL" id="REFJ01000001">
    <property type="protein sequence ID" value="RMA82199.1"/>
    <property type="molecule type" value="Genomic_DNA"/>
</dbReference>
<dbReference type="OrthoDB" id="8525200at2"/>
<dbReference type="Proteomes" id="UP000267187">
    <property type="component" value="Unassembled WGS sequence"/>
</dbReference>
<evidence type="ECO:0008006" key="3">
    <source>
        <dbReference type="Google" id="ProtNLM"/>
    </source>
</evidence>
<accession>A0A3M0AEU0</accession>
<dbReference type="InterPro" id="IPR029016">
    <property type="entry name" value="GAF-like_dom_sf"/>
</dbReference>
<evidence type="ECO:0000313" key="1">
    <source>
        <dbReference type="EMBL" id="RMA82199.1"/>
    </source>
</evidence>
<dbReference type="PANTHER" id="PTHR38765:SF1">
    <property type="entry name" value="DUF484 DOMAIN-CONTAINING PROTEIN"/>
    <property type="match status" value="1"/>
</dbReference>
<protein>
    <recommendedName>
        <fullName evidence="3">DUF484 family protein</fullName>
    </recommendedName>
</protein>
<sequence>MTIEKVEDSPLTPEAVRNYLRSNPEFFIENSELLNTLKVPHQSGGAISLLEHQVHVLRDRNKEFHTRLDRLLEHARDNDHKFQQTRRFVLSALESQDLAELSDAVERSLYDDFGVEACSLILFSETPIDGCRAERVIDANRYIGTILTSQKAICGEFPANEMNWLFQRNGIRSAAIAPLQQLQLLGVLAVGHSDANFYRSGMGTLFLNYVSEVLQRLIPDLANRGA</sequence>
<dbReference type="Gene3D" id="3.30.450.40">
    <property type="match status" value="1"/>
</dbReference>
<dbReference type="PANTHER" id="PTHR38765">
    <property type="entry name" value="DUF484 DOMAIN-CONTAINING PROTEIN"/>
    <property type="match status" value="1"/>
</dbReference>
<organism evidence="1 2">
    <name type="scientific">Umboniibacter marinipuniceus</name>
    <dbReference type="NCBI Taxonomy" id="569599"/>
    <lineage>
        <taxon>Bacteria</taxon>
        <taxon>Pseudomonadati</taxon>
        <taxon>Pseudomonadota</taxon>
        <taxon>Gammaproteobacteria</taxon>
        <taxon>Cellvibrionales</taxon>
        <taxon>Cellvibrionaceae</taxon>
        <taxon>Umboniibacter</taxon>
    </lineage>
</organism>
<gene>
    <name evidence="1" type="ORF">DFR27_0147</name>
</gene>
<dbReference type="Pfam" id="PF04340">
    <property type="entry name" value="DUF484"/>
    <property type="match status" value="1"/>
</dbReference>
<dbReference type="SUPFAM" id="SSF55781">
    <property type="entry name" value="GAF domain-like"/>
    <property type="match status" value="1"/>
</dbReference>
<comment type="caution">
    <text evidence="1">The sequence shown here is derived from an EMBL/GenBank/DDBJ whole genome shotgun (WGS) entry which is preliminary data.</text>
</comment>